<feature type="domain" description="PAS" evidence="10">
    <location>
        <begin position="236"/>
        <end position="278"/>
    </location>
</feature>
<keyword evidence="4" id="KW-0805">Transcription regulation</keyword>
<dbReference type="AlphaFoldDB" id="A0A671M791"/>
<gene>
    <name evidence="12" type="primary">LOC107685054</name>
</gene>
<protein>
    <submittedName>
        <fullName evidence="12">Hypoxia-inducible factor 1-alpha-like</fullName>
    </submittedName>
</protein>
<keyword evidence="3" id="KW-0832">Ubl conjugation</keyword>
<dbReference type="GO" id="GO:0005634">
    <property type="term" value="C:nucleus"/>
    <property type="evidence" value="ECO:0007669"/>
    <property type="project" value="UniProtKB-SubCell"/>
</dbReference>
<dbReference type="Pfam" id="PF23171">
    <property type="entry name" value="bHLH_HIF1A"/>
    <property type="match status" value="1"/>
</dbReference>
<reference evidence="12" key="1">
    <citation type="submission" date="2025-08" db="UniProtKB">
        <authorList>
            <consortium name="Ensembl"/>
        </authorList>
    </citation>
    <scope>IDENTIFICATION</scope>
</reference>
<keyword evidence="8" id="KW-0539">Nucleus</keyword>
<dbReference type="SMART" id="SM00353">
    <property type="entry name" value="HLH"/>
    <property type="match status" value="1"/>
</dbReference>
<dbReference type="PROSITE" id="PS50888">
    <property type="entry name" value="BHLH"/>
    <property type="match status" value="1"/>
</dbReference>
<dbReference type="FunFam" id="3.30.450.20:FF:000015">
    <property type="entry name" value="Hypoxia-inducible factor 1-alpha isoform 1"/>
    <property type="match status" value="1"/>
</dbReference>
<evidence type="ECO:0000256" key="5">
    <source>
        <dbReference type="ARBA" id="ARBA00023125"/>
    </source>
</evidence>
<dbReference type="InterPro" id="IPR011598">
    <property type="entry name" value="bHLH_dom"/>
</dbReference>
<dbReference type="GO" id="GO:0000977">
    <property type="term" value="F:RNA polymerase II transcription regulatory region sequence-specific DNA binding"/>
    <property type="evidence" value="ECO:0007669"/>
    <property type="project" value="TreeGrafter"/>
</dbReference>
<dbReference type="FunFam" id="3.30.450.20:FF:000114">
    <property type="entry name" value="Hypoxia inducible factor 1 subunit alpha, like"/>
    <property type="match status" value="1"/>
</dbReference>
<proteinExistence type="predicted"/>
<dbReference type="Gene3D" id="3.30.450.20">
    <property type="entry name" value="PAS domain"/>
    <property type="match status" value="2"/>
</dbReference>
<dbReference type="Proteomes" id="UP000472260">
    <property type="component" value="Unassembled WGS sequence"/>
</dbReference>
<dbReference type="GO" id="GO:0048513">
    <property type="term" value="P:animal organ development"/>
    <property type="evidence" value="ECO:0007669"/>
    <property type="project" value="UniProtKB-ARBA"/>
</dbReference>
<keyword evidence="6" id="KW-0010">Activator</keyword>
<feature type="domain" description="PAS" evidence="10">
    <location>
        <begin position="94"/>
        <end position="133"/>
    </location>
</feature>
<evidence type="ECO:0000259" key="10">
    <source>
        <dbReference type="PROSITE" id="PS50112"/>
    </source>
</evidence>
<keyword evidence="9" id="KW-0379">Hydroxylation</keyword>
<evidence type="ECO:0000256" key="7">
    <source>
        <dbReference type="ARBA" id="ARBA00023163"/>
    </source>
</evidence>
<accession>A0A671M791</accession>
<dbReference type="Ensembl" id="ENSSANT00000029484.1">
    <property type="protein sequence ID" value="ENSSANP00000027693.1"/>
    <property type="gene ID" value="ENSSANG00000013734.1"/>
</dbReference>
<dbReference type="NCBIfam" id="TIGR00229">
    <property type="entry name" value="sensory_box"/>
    <property type="match status" value="1"/>
</dbReference>
<evidence type="ECO:0000256" key="6">
    <source>
        <dbReference type="ARBA" id="ARBA00023159"/>
    </source>
</evidence>
<keyword evidence="13" id="KW-1185">Reference proteome</keyword>
<keyword evidence="2" id="KW-0677">Repeat</keyword>
<dbReference type="PROSITE" id="PS50112">
    <property type="entry name" value="PAS"/>
    <property type="match status" value="2"/>
</dbReference>
<evidence type="ECO:0000256" key="8">
    <source>
        <dbReference type="ARBA" id="ARBA00023242"/>
    </source>
</evidence>
<evidence type="ECO:0000256" key="2">
    <source>
        <dbReference type="ARBA" id="ARBA00022737"/>
    </source>
</evidence>
<evidence type="ECO:0000259" key="11">
    <source>
        <dbReference type="PROSITE" id="PS50888"/>
    </source>
</evidence>
<evidence type="ECO:0000256" key="9">
    <source>
        <dbReference type="ARBA" id="ARBA00023278"/>
    </source>
</evidence>
<keyword evidence="5" id="KW-0238">DNA-binding</keyword>
<dbReference type="InterPro" id="IPR035965">
    <property type="entry name" value="PAS-like_dom_sf"/>
</dbReference>
<dbReference type="GO" id="GO:0071456">
    <property type="term" value="P:cellular response to hypoxia"/>
    <property type="evidence" value="ECO:0007669"/>
    <property type="project" value="TreeGrafter"/>
</dbReference>
<evidence type="ECO:0000313" key="12">
    <source>
        <dbReference type="Ensembl" id="ENSSANP00000027693.1"/>
    </source>
</evidence>
<dbReference type="PANTHER" id="PTHR23043:SF34">
    <property type="entry name" value="HYPOXIA-INDUCIBLE FACTOR 1 SUBUNIT ALPHA,-LIKE"/>
    <property type="match status" value="1"/>
</dbReference>
<evidence type="ECO:0000256" key="4">
    <source>
        <dbReference type="ARBA" id="ARBA00023015"/>
    </source>
</evidence>
<dbReference type="GO" id="GO:0046983">
    <property type="term" value="F:protein dimerization activity"/>
    <property type="evidence" value="ECO:0007669"/>
    <property type="project" value="InterPro"/>
</dbReference>
<dbReference type="Pfam" id="PF13426">
    <property type="entry name" value="PAS_9"/>
    <property type="match status" value="1"/>
</dbReference>
<dbReference type="InterPro" id="IPR021537">
    <property type="entry name" value="HIF_alpha-like"/>
</dbReference>
<reference evidence="12" key="2">
    <citation type="submission" date="2025-09" db="UniProtKB">
        <authorList>
            <consortium name="Ensembl"/>
        </authorList>
    </citation>
    <scope>IDENTIFICATION</scope>
</reference>
<dbReference type="Pfam" id="PF11413">
    <property type="entry name" value="HIF-1"/>
    <property type="match status" value="1"/>
</dbReference>
<evidence type="ECO:0000256" key="1">
    <source>
        <dbReference type="ARBA" id="ARBA00004123"/>
    </source>
</evidence>
<name>A0A671M791_9TELE</name>
<keyword evidence="7" id="KW-0804">Transcription</keyword>
<dbReference type="InterPro" id="IPR000014">
    <property type="entry name" value="PAS"/>
</dbReference>
<dbReference type="InterPro" id="IPR036638">
    <property type="entry name" value="HLH_DNA-bd_sf"/>
</dbReference>
<dbReference type="GO" id="GO:0000981">
    <property type="term" value="F:DNA-binding transcription factor activity, RNA polymerase II-specific"/>
    <property type="evidence" value="ECO:0007669"/>
    <property type="project" value="TreeGrafter"/>
</dbReference>
<evidence type="ECO:0000256" key="3">
    <source>
        <dbReference type="ARBA" id="ARBA00022843"/>
    </source>
</evidence>
<dbReference type="SUPFAM" id="SSF55785">
    <property type="entry name" value="PYP-like sensor domain (PAS domain)"/>
    <property type="match status" value="2"/>
</dbReference>
<dbReference type="CDD" id="cd00130">
    <property type="entry name" value="PAS"/>
    <property type="match status" value="2"/>
</dbReference>
<feature type="domain" description="BHLH" evidence="11">
    <location>
        <begin position="13"/>
        <end position="66"/>
    </location>
</feature>
<comment type="subcellular location">
    <subcellularLocation>
        <location evidence="1">Nucleus</location>
    </subcellularLocation>
</comment>
<dbReference type="SUPFAM" id="SSF47459">
    <property type="entry name" value="HLH, helix-loop-helix DNA-binding domain"/>
    <property type="match status" value="1"/>
</dbReference>
<organism evidence="12 13">
    <name type="scientific">Sinocyclocheilus anshuiensis</name>
    <dbReference type="NCBI Taxonomy" id="1608454"/>
    <lineage>
        <taxon>Eukaryota</taxon>
        <taxon>Metazoa</taxon>
        <taxon>Chordata</taxon>
        <taxon>Craniata</taxon>
        <taxon>Vertebrata</taxon>
        <taxon>Euteleostomi</taxon>
        <taxon>Actinopterygii</taxon>
        <taxon>Neopterygii</taxon>
        <taxon>Teleostei</taxon>
        <taxon>Ostariophysi</taxon>
        <taxon>Cypriniformes</taxon>
        <taxon>Cyprinidae</taxon>
        <taxon>Cyprininae</taxon>
        <taxon>Sinocyclocheilus</taxon>
    </lineage>
</organism>
<dbReference type="PANTHER" id="PTHR23043">
    <property type="entry name" value="HYPOXIA-INDUCIBLE FACTOR 1 ALPHA"/>
    <property type="match status" value="1"/>
</dbReference>
<sequence>QTTCQVKPPSLEQRKVRSRDAARCRRSQETEVFYELAHSLPFPRRIASHLDKAAIMRVTLSYLRMNRLIQSGGQLLAARCMKPLTFKRYLCRDMVFLSESVSKYIGMTQLELLGQSVYEFVHPCDQEELRDILATRPGVSKKKTEMLTKHNFFLRMKSTLTHTGRTVNIKSATWKVLHCTGHMQTFSGDDENSPPAGSFLTLLCEPIPHPSSVEFPLDSSTFLTRHNMDLTFTQCDGRVTELVGYQPEDLIGRSAYEFYHTLDFDHVTRSLHILFSKGQVCTSHYRFLAKNGGFVWTETQATVLYNSRTSQPEAVVCLNFILSGVEEADVVFSLEQTCEKPKPRAEKLSVLEEEKDSDMEEESNTAKLFLQMKENPEELLQLAPHSGDTIISLTECVELSFCCPPSPNILPESPQDLCTPELRKLLSPIFDRPTKSPPVASPAEELPMETEGVEKFFALKPEESITLKGQSELDLDMLAPYISMDDDFQLTFLPQSETAAPSDMLTNTSRKRGLEDEEEDDIPILAAKWEKKPKSGSIEEQLLLSHTLLNTLFDDGSEEFEPPPQKRSQLLTDRDPLLGGAQALCDTATLMRDTFLSRPPDLMRPVAETMPSLT</sequence>
<dbReference type="Pfam" id="PF14598">
    <property type="entry name" value="PAS_11"/>
    <property type="match status" value="1"/>
</dbReference>
<dbReference type="SMART" id="SM00091">
    <property type="entry name" value="PAS"/>
    <property type="match status" value="2"/>
</dbReference>
<evidence type="ECO:0000313" key="13">
    <source>
        <dbReference type="Proteomes" id="UP000472260"/>
    </source>
</evidence>